<organism evidence="1">
    <name type="scientific">Rhizophora mucronata</name>
    <name type="common">Asiatic mangrove</name>
    <dbReference type="NCBI Taxonomy" id="61149"/>
    <lineage>
        <taxon>Eukaryota</taxon>
        <taxon>Viridiplantae</taxon>
        <taxon>Streptophyta</taxon>
        <taxon>Embryophyta</taxon>
        <taxon>Tracheophyta</taxon>
        <taxon>Spermatophyta</taxon>
        <taxon>Magnoliopsida</taxon>
        <taxon>eudicotyledons</taxon>
        <taxon>Gunneridae</taxon>
        <taxon>Pentapetalae</taxon>
        <taxon>rosids</taxon>
        <taxon>fabids</taxon>
        <taxon>Malpighiales</taxon>
        <taxon>Rhizophoraceae</taxon>
        <taxon>Rhizophora</taxon>
    </lineage>
</organism>
<evidence type="ECO:0000313" key="1">
    <source>
        <dbReference type="EMBL" id="MBX43176.1"/>
    </source>
</evidence>
<protein>
    <submittedName>
        <fullName evidence="1">Uncharacterized protein</fullName>
    </submittedName>
</protein>
<dbReference type="AlphaFoldDB" id="A0A2P2NL32"/>
<dbReference type="EMBL" id="GGEC01062692">
    <property type="protein sequence ID" value="MBX43176.1"/>
    <property type="molecule type" value="Transcribed_RNA"/>
</dbReference>
<accession>A0A2P2NL32</accession>
<reference evidence="1" key="1">
    <citation type="submission" date="2018-02" db="EMBL/GenBank/DDBJ databases">
        <title>Rhizophora mucronata_Transcriptome.</title>
        <authorList>
            <person name="Meera S.P."/>
            <person name="Sreeshan A."/>
            <person name="Augustine A."/>
        </authorList>
    </citation>
    <scope>NUCLEOTIDE SEQUENCE</scope>
    <source>
        <tissue evidence="1">Leaf</tissue>
    </source>
</reference>
<sequence>MELIYFWIDLAWLCSPPYVIHFNHYSTSDFFKNIAGESRKMPLGIVCNSRGKAHRRWKLR</sequence>
<name>A0A2P2NL32_RHIMU</name>
<proteinExistence type="predicted"/>